<evidence type="ECO:0000256" key="18">
    <source>
        <dbReference type="ARBA" id="ARBA00023228"/>
    </source>
</evidence>
<feature type="region of interest" description="Disordered" evidence="21">
    <location>
        <begin position="521"/>
        <end position="540"/>
    </location>
</feature>
<evidence type="ECO:0000256" key="6">
    <source>
        <dbReference type="ARBA" id="ARBA00022525"/>
    </source>
</evidence>
<feature type="chain" id="PRO_5047491846" description="Carboxypeptidase Q" evidence="22">
    <location>
        <begin position="28"/>
        <end position="540"/>
    </location>
</feature>
<feature type="domain" description="Peptidase M28" evidence="23">
    <location>
        <begin position="290"/>
        <end position="505"/>
    </location>
</feature>
<reference evidence="24 25" key="1">
    <citation type="submission" date="2023-03" db="EMBL/GenBank/DDBJ databases">
        <title>Novosphingobium cyanobacteriorum sp. nov., isolated from a eutrophic reservoir during the Microcystis bloom period.</title>
        <authorList>
            <person name="Kang M."/>
            <person name="Le V."/>
            <person name="Ko S.-R."/>
            <person name="Lee S.-A."/>
            <person name="Ahn C.-Y."/>
        </authorList>
    </citation>
    <scope>NUCLEOTIDE SEQUENCE [LARGE SCALE GENOMIC DNA]</scope>
    <source>
        <strain evidence="24 25">HBC54</strain>
    </source>
</reference>
<keyword evidence="15" id="KW-0482">Metalloprotease</keyword>
<comment type="subunit">
    <text evidence="19">Homodimer. The monomeric form is inactive while the homodimer is active.</text>
</comment>
<keyword evidence="17" id="KW-0325">Glycoprotein</keyword>
<evidence type="ECO:0000256" key="11">
    <source>
        <dbReference type="ARBA" id="ARBA00022801"/>
    </source>
</evidence>
<evidence type="ECO:0000256" key="2">
    <source>
        <dbReference type="ARBA" id="ARBA00004371"/>
    </source>
</evidence>
<dbReference type="RefSeq" id="WP_277278479.1">
    <property type="nucleotide sequence ID" value="NZ_JAROCY010000011.1"/>
</dbReference>
<dbReference type="SUPFAM" id="SSF53187">
    <property type="entry name" value="Zn-dependent exopeptidases"/>
    <property type="match status" value="1"/>
</dbReference>
<dbReference type="Gene3D" id="3.40.630.10">
    <property type="entry name" value="Zn peptidases"/>
    <property type="match status" value="1"/>
</dbReference>
<keyword evidence="25" id="KW-1185">Reference proteome</keyword>
<dbReference type="Pfam" id="PF04389">
    <property type="entry name" value="Peptidase_M28"/>
    <property type="match status" value="1"/>
</dbReference>
<keyword evidence="7" id="KW-0121">Carboxypeptidase</keyword>
<keyword evidence="9" id="KW-0479">Metal-binding</keyword>
<protein>
    <recommendedName>
        <fullName evidence="5">Carboxypeptidase Q</fullName>
    </recommendedName>
    <alternativeName>
        <fullName evidence="20">Plasma glutamate carboxypeptidase</fullName>
    </alternativeName>
</protein>
<name>A0ABT6CJM7_9SPHN</name>
<evidence type="ECO:0000259" key="23">
    <source>
        <dbReference type="Pfam" id="PF04389"/>
    </source>
</evidence>
<evidence type="ECO:0000256" key="9">
    <source>
        <dbReference type="ARBA" id="ARBA00022723"/>
    </source>
</evidence>
<evidence type="ECO:0000256" key="1">
    <source>
        <dbReference type="ARBA" id="ARBA00004240"/>
    </source>
</evidence>
<dbReference type="Gene3D" id="3.50.30.30">
    <property type="match status" value="1"/>
</dbReference>
<evidence type="ECO:0000256" key="15">
    <source>
        <dbReference type="ARBA" id="ARBA00023049"/>
    </source>
</evidence>
<keyword evidence="6" id="KW-0964">Secreted</keyword>
<evidence type="ECO:0000256" key="4">
    <source>
        <dbReference type="ARBA" id="ARBA00004613"/>
    </source>
</evidence>
<dbReference type="InterPro" id="IPR007484">
    <property type="entry name" value="Peptidase_M28"/>
</dbReference>
<evidence type="ECO:0000313" key="24">
    <source>
        <dbReference type="EMBL" id="MDF8334123.1"/>
    </source>
</evidence>
<comment type="caution">
    <text evidence="24">The sequence shown here is derived from an EMBL/GenBank/DDBJ whole genome shotgun (WGS) entry which is preliminary data.</text>
</comment>
<evidence type="ECO:0000256" key="19">
    <source>
        <dbReference type="ARBA" id="ARBA00025833"/>
    </source>
</evidence>
<keyword evidence="18" id="KW-0458">Lysosome</keyword>
<keyword evidence="11" id="KW-0378">Hydrolase</keyword>
<evidence type="ECO:0000256" key="16">
    <source>
        <dbReference type="ARBA" id="ARBA00023145"/>
    </source>
</evidence>
<dbReference type="PANTHER" id="PTHR12053:SF3">
    <property type="entry name" value="CARBOXYPEPTIDASE Q"/>
    <property type="match status" value="1"/>
</dbReference>
<sequence>MPTPLSRRFALLLAPGLIAAAPMAALAADDSAAIARIIDEGMNRSEAMTTASALMDRIGPRLTNSENHRKAEGWAIDLLKQRGLANVHVEPFDFGVGWNLDSYSVAMVTPRVLPLTAIPVAWSPPTAGTLQAPVVIAPMSREEHFAEWKGKLAGKIVLVSLPGQTSESKDPVFQRYTDAEIAELDTYTKPVFDPDAPAQQVKTRRFQGKLAAFLKAEGAVAMVKMSYRDGKLVHGEGYDFQPGQTLALPAIELAQEDYRRLVRLAKTGAAPEIAITVAARFDESNLRAENVVAEIPGSDPKAGYVMAGAHFDSWIAGDGASDNGAGSVTVLEAARLIAKLGIKPRRTIRFVLWSGEEQGLLGSRAYIDQHLATRPVDPSLKGIDSYVAWRNAFPITPKAEYGQLKAYFNMDNGSGRFRGIYSEGNLGAEKLLKDWLSPFNMLGADKLVVSKTSGTDHVFMQAIGLPGYQFIQDPLDYDTRVHHTNLDTVDHMRADDMRQAAVIMAGMLWQAANSDKELPRAVLPTQPAPTDPFKVKDPSQ</sequence>
<evidence type="ECO:0000256" key="7">
    <source>
        <dbReference type="ARBA" id="ARBA00022645"/>
    </source>
</evidence>
<evidence type="ECO:0000256" key="13">
    <source>
        <dbReference type="ARBA" id="ARBA00022833"/>
    </source>
</evidence>
<evidence type="ECO:0000256" key="14">
    <source>
        <dbReference type="ARBA" id="ARBA00023034"/>
    </source>
</evidence>
<evidence type="ECO:0000256" key="10">
    <source>
        <dbReference type="ARBA" id="ARBA00022729"/>
    </source>
</evidence>
<dbReference type="PANTHER" id="PTHR12053">
    <property type="entry name" value="PROTEASE FAMILY M28 PLASMA GLUTAMATE CARBOXYPEPTIDASE-RELATED"/>
    <property type="match status" value="1"/>
</dbReference>
<evidence type="ECO:0000256" key="20">
    <source>
        <dbReference type="ARBA" id="ARBA00033328"/>
    </source>
</evidence>
<keyword evidence="10 22" id="KW-0732">Signal</keyword>
<evidence type="ECO:0000256" key="3">
    <source>
        <dbReference type="ARBA" id="ARBA00004555"/>
    </source>
</evidence>
<keyword evidence="16" id="KW-0865">Zymogen</keyword>
<evidence type="ECO:0000256" key="21">
    <source>
        <dbReference type="SAM" id="MobiDB-lite"/>
    </source>
</evidence>
<keyword evidence="14" id="KW-0333">Golgi apparatus</keyword>
<evidence type="ECO:0000313" key="25">
    <source>
        <dbReference type="Proteomes" id="UP001222770"/>
    </source>
</evidence>
<keyword evidence="8" id="KW-0645">Protease</keyword>
<dbReference type="PROSITE" id="PS51318">
    <property type="entry name" value="TAT"/>
    <property type="match status" value="1"/>
</dbReference>
<dbReference type="InterPro" id="IPR006311">
    <property type="entry name" value="TAT_signal"/>
</dbReference>
<dbReference type="InterPro" id="IPR039866">
    <property type="entry name" value="CPQ"/>
</dbReference>
<gene>
    <name evidence="24" type="ORF">POM99_12990</name>
</gene>
<accession>A0ABT6CJM7</accession>
<keyword evidence="13" id="KW-0862">Zinc</keyword>
<evidence type="ECO:0000256" key="5">
    <source>
        <dbReference type="ARBA" id="ARBA00014116"/>
    </source>
</evidence>
<dbReference type="Proteomes" id="UP001222770">
    <property type="component" value="Unassembled WGS sequence"/>
</dbReference>
<dbReference type="EMBL" id="JAROCY010000011">
    <property type="protein sequence ID" value="MDF8334123.1"/>
    <property type="molecule type" value="Genomic_DNA"/>
</dbReference>
<evidence type="ECO:0000256" key="22">
    <source>
        <dbReference type="SAM" id="SignalP"/>
    </source>
</evidence>
<feature type="signal peptide" evidence="22">
    <location>
        <begin position="1"/>
        <end position="27"/>
    </location>
</feature>
<evidence type="ECO:0000256" key="12">
    <source>
        <dbReference type="ARBA" id="ARBA00022824"/>
    </source>
</evidence>
<evidence type="ECO:0000256" key="17">
    <source>
        <dbReference type="ARBA" id="ARBA00023180"/>
    </source>
</evidence>
<keyword evidence="12" id="KW-0256">Endoplasmic reticulum</keyword>
<comment type="subcellular location">
    <subcellularLocation>
        <location evidence="1">Endoplasmic reticulum</location>
    </subcellularLocation>
    <subcellularLocation>
        <location evidence="3">Golgi apparatus</location>
    </subcellularLocation>
    <subcellularLocation>
        <location evidence="2">Lysosome</location>
    </subcellularLocation>
    <subcellularLocation>
        <location evidence="4">Secreted</location>
    </subcellularLocation>
</comment>
<proteinExistence type="predicted"/>
<evidence type="ECO:0000256" key="8">
    <source>
        <dbReference type="ARBA" id="ARBA00022670"/>
    </source>
</evidence>
<organism evidence="24 25">
    <name type="scientific">Novosphingobium cyanobacteriorum</name>
    <dbReference type="NCBI Taxonomy" id="3024215"/>
    <lineage>
        <taxon>Bacteria</taxon>
        <taxon>Pseudomonadati</taxon>
        <taxon>Pseudomonadota</taxon>
        <taxon>Alphaproteobacteria</taxon>
        <taxon>Sphingomonadales</taxon>
        <taxon>Sphingomonadaceae</taxon>
        <taxon>Novosphingobium</taxon>
    </lineage>
</organism>